<dbReference type="PANTHER" id="PTHR44591">
    <property type="entry name" value="STRESS RESPONSE REGULATOR PROTEIN 1"/>
    <property type="match status" value="1"/>
</dbReference>
<dbReference type="RefSeq" id="WP_017747765.1">
    <property type="nucleotide sequence ID" value="NZ_KQ976354.1"/>
</dbReference>
<reference evidence="4 5" key="1">
    <citation type="journal article" date="2013" name="Genome Biol. Evol.">
        <title>Genomes of Stigonematalean cyanobacteria (subsection V) and the evolution of oxygenic photosynthesis from prokaryotes to plastids.</title>
        <authorList>
            <person name="Dagan T."/>
            <person name="Roettger M."/>
            <person name="Stucken K."/>
            <person name="Landan G."/>
            <person name="Koch R."/>
            <person name="Major P."/>
            <person name="Gould S.B."/>
            <person name="Goremykin V.V."/>
            <person name="Rippka R."/>
            <person name="Tandeau de Marsac N."/>
            <person name="Gugger M."/>
            <person name="Lockhart P.J."/>
            <person name="Allen J.F."/>
            <person name="Brune I."/>
            <person name="Maus I."/>
            <person name="Puhler A."/>
            <person name="Martin W.F."/>
        </authorList>
    </citation>
    <scope>NUCLEOTIDE SEQUENCE [LARGE SCALE GENOMIC DNA]</scope>
    <source>
        <strain evidence="4 5">PCC 7110</strain>
    </source>
</reference>
<sequence length="126" mass="14236">MKTKRVLVIDDESPIRDIVEIGLEEMAGWEVLKAASGREGLETAKTQLPDAILLDVMMPEMDGLATFKQLQENAATQGIPTIFMTAHMESSEQERLLRSGIQGILIKPIKIYTLVEQIREILNWRE</sequence>
<dbReference type="CDD" id="cd17552">
    <property type="entry name" value="REC_RR468-like"/>
    <property type="match status" value="1"/>
</dbReference>
<evidence type="ECO:0000259" key="3">
    <source>
        <dbReference type="PROSITE" id="PS50110"/>
    </source>
</evidence>
<dbReference type="PANTHER" id="PTHR44591:SF22">
    <property type="entry name" value="CHEY SUBFAMILY"/>
    <property type="match status" value="1"/>
</dbReference>
<dbReference type="PROSITE" id="PS50110">
    <property type="entry name" value="RESPONSE_REGULATORY"/>
    <property type="match status" value="1"/>
</dbReference>
<comment type="caution">
    <text evidence="4">The sequence shown here is derived from an EMBL/GenBank/DDBJ whole genome shotgun (WGS) entry which is preliminary data.</text>
</comment>
<dbReference type="OrthoDB" id="424582at2"/>
<dbReference type="InterPro" id="IPR001789">
    <property type="entry name" value="Sig_transdc_resp-reg_receiver"/>
</dbReference>
<feature type="domain" description="Response regulatory" evidence="3">
    <location>
        <begin position="5"/>
        <end position="122"/>
    </location>
</feature>
<dbReference type="Pfam" id="PF00072">
    <property type="entry name" value="Response_reg"/>
    <property type="match status" value="1"/>
</dbReference>
<organism evidence="4 5">
    <name type="scientific">Scytonema hofmannii PCC 7110</name>
    <dbReference type="NCBI Taxonomy" id="128403"/>
    <lineage>
        <taxon>Bacteria</taxon>
        <taxon>Bacillati</taxon>
        <taxon>Cyanobacteriota</taxon>
        <taxon>Cyanophyceae</taxon>
        <taxon>Nostocales</taxon>
        <taxon>Scytonemataceae</taxon>
        <taxon>Scytonema</taxon>
    </lineage>
</organism>
<evidence type="ECO:0000313" key="5">
    <source>
        <dbReference type="Proteomes" id="UP000076925"/>
    </source>
</evidence>
<dbReference type="SMART" id="SM00448">
    <property type="entry name" value="REC"/>
    <property type="match status" value="1"/>
</dbReference>
<dbReference type="GO" id="GO:0000160">
    <property type="term" value="P:phosphorelay signal transduction system"/>
    <property type="evidence" value="ECO:0007669"/>
    <property type="project" value="InterPro"/>
</dbReference>
<dbReference type="AlphaFoldDB" id="A0A139XER2"/>
<dbReference type="SUPFAM" id="SSF52172">
    <property type="entry name" value="CheY-like"/>
    <property type="match status" value="1"/>
</dbReference>
<keyword evidence="5" id="KW-1185">Reference proteome</keyword>
<evidence type="ECO:0000313" key="4">
    <source>
        <dbReference type="EMBL" id="KYC43180.1"/>
    </source>
</evidence>
<proteinExistence type="predicted"/>
<dbReference type="STRING" id="128403.WA1_13865"/>
<name>A0A139XER2_9CYAN</name>
<evidence type="ECO:0000256" key="1">
    <source>
        <dbReference type="ARBA" id="ARBA00022553"/>
    </source>
</evidence>
<accession>A0A139XER2</accession>
<dbReference type="InterPro" id="IPR050595">
    <property type="entry name" value="Bact_response_regulator"/>
</dbReference>
<dbReference type="Proteomes" id="UP000076925">
    <property type="component" value="Unassembled WGS sequence"/>
</dbReference>
<dbReference type="InterPro" id="IPR011006">
    <property type="entry name" value="CheY-like_superfamily"/>
</dbReference>
<keyword evidence="1 2" id="KW-0597">Phosphoprotein</keyword>
<dbReference type="EMBL" id="ANNX02000016">
    <property type="protein sequence ID" value="KYC43180.1"/>
    <property type="molecule type" value="Genomic_DNA"/>
</dbReference>
<protein>
    <submittedName>
        <fullName evidence="4">Two-component system response regulator</fullName>
    </submittedName>
</protein>
<dbReference type="Gene3D" id="3.40.50.2300">
    <property type="match status" value="1"/>
</dbReference>
<evidence type="ECO:0000256" key="2">
    <source>
        <dbReference type="PROSITE-ProRule" id="PRU00169"/>
    </source>
</evidence>
<gene>
    <name evidence="4" type="ORF">WA1_13865</name>
</gene>
<feature type="modified residue" description="4-aspartylphosphate" evidence="2">
    <location>
        <position position="55"/>
    </location>
</feature>